<evidence type="ECO:0000256" key="2">
    <source>
        <dbReference type="ARBA" id="ARBA00023008"/>
    </source>
</evidence>
<evidence type="ECO:0000313" key="7">
    <source>
        <dbReference type="Proteomes" id="UP001501676"/>
    </source>
</evidence>
<dbReference type="InterPro" id="IPR014755">
    <property type="entry name" value="Cu-Rt/internalin_Ig-like"/>
</dbReference>
<accession>A0ABP6SRG4</accession>
<protein>
    <recommendedName>
        <fullName evidence="5">CopC domain-containing protein</fullName>
    </recommendedName>
</protein>
<feature type="transmembrane region" description="Helical" evidence="4">
    <location>
        <begin position="150"/>
        <end position="174"/>
    </location>
</feature>
<comment type="caution">
    <text evidence="6">The sequence shown here is derived from an EMBL/GenBank/DDBJ whole genome shotgun (WGS) entry which is preliminary data.</text>
</comment>
<keyword evidence="4" id="KW-1133">Transmembrane helix</keyword>
<dbReference type="Gene3D" id="2.60.40.1220">
    <property type="match status" value="1"/>
</dbReference>
<evidence type="ECO:0000256" key="1">
    <source>
        <dbReference type="ARBA" id="ARBA00022729"/>
    </source>
</evidence>
<dbReference type="RefSeq" id="WP_345726511.1">
    <property type="nucleotide sequence ID" value="NZ_BAAAYN010000004.1"/>
</dbReference>
<name>A0ABP6SRG4_9ACTN</name>
<dbReference type="EMBL" id="BAAAYN010000004">
    <property type="protein sequence ID" value="GAA3383058.1"/>
    <property type="molecule type" value="Genomic_DNA"/>
</dbReference>
<feature type="domain" description="CopC" evidence="5">
    <location>
        <begin position="44"/>
        <end position="135"/>
    </location>
</feature>
<organism evidence="6 7">
    <name type="scientific">Cryptosporangium minutisporangium</name>
    <dbReference type="NCBI Taxonomy" id="113569"/>
    <lineage>
        <taxon>Bacteria</taxon>
        <taxon>Bacillati</taxon>
        <taxon>Actinomycetota</taxon>
        <taxon>Actinomycetes</taxon>
        <taxon>Cryptosporangiales</taxon>
        <taxon>Cryptosporangiaceae</taxon>
        <taxon>Cryptosporangium</taxon>
    </lineage>
</organism>
<dbReference type="Proteomes" id="UP001501676">
    <property type="component" value="Unassembled WGS sequence"/>
</dbReference>
<keyword evidence="7" id="KW-1185">Reference proteome</keyword>
<dbReference type="InterPro" id="IPR007348">
    <property type="entry name" value="CopC_dom"/>
</dbReference>
<evidence type="ECO:0000256" key="4">
    <source>
        <dbReference type="SAM" id="Phobius"/>
    </source>
</evidence>
<proteinExistence type="predicted"/>
<dbReference type="InterPro" id="IPR014756">
    <property type="entry name" value="Ig_E-set"/>
</dbReference>
<keyword evidence="4" id="KW-0472">Membrane</keyword>
<evidence type="ECO:0000313" key="6">
    <source>
        <dbReference type="EMBL" id="GAA3383058.1"/>
    </source>
</evidence>
<dbReference type="Pfam" id="PF04234">
    <property type="entry name" value="CopC"/>
    <property type="match status" value="1"/>
</dbReference>
<feature type="region of interest" description="Disordered" evidence="3">
    <location>
        <begin position="41"/>
        <end position="60"/>
    </location>
</feature>
<dbReference type="SUPFAM" id="SSF81296">
    <property type="entry name" value="E set domains"/>
    <property type="match status" value="1"/>
</dbReference>
<sequence length="177" mass="18614">MSAVASPRRGDRGRTGRLVAVIAVWLLSGLLVTGWHGTAQAAPRLESSTPERDESIPAGGPVEVVLRFDETLRTEGASLVLLDEDGHRRMTATVHVDGATLDGLMPEVPPGDYRASYRATTTSGDEVSGTLPFSISAPALSLLGMEVPRWAPTALIVLFVGLAGVTVIAIMATASRR</sequence>
<evidence type="ECO:0000259" key="5">
    <source>
        <dbReference type="Pfam" id="PF04234"/>
    </source>
</evidence>
<gene>
    <name evidence="6" type="ORF">GCM10020369_07460</name>
</gene>
<keyword evidence="4" id="KW-0812">Transmembrane</keyword>
<keyword evidence="2" id="KW-0186">Copper</keyword>
<reference evidence="7" key="1">
    <citation type="journal article" date="2019" name="Int. J. Syst. Evol. Microbiol.">
        <title>The Global Catalogue of Microorganisms (GCM) 10K type strain sequencing project: providing services to taxonomists for standard genome sequencing and annotation.</title>
        <authorList>
            <consortium name="The Broad Institute Genomics Platform"/>
            <consortium name="The Broad Institute Genome Sequencing Center for Infectious Disease"/>
            <person name="Wu L."/>
            <person name="Ma J."/>
        </authorList>
    </citation>
    <scope>NUCLEOTIDE SEQUENCE [LARGE SCALE GENOMIC DNA]</scope>
    <source>
        <strain evidence="7">JCM 9458</strain>
    </source>
</reference>
<keyword evidence="1" id="KW-0732">Signal</keyword>
<evidence type="ECO:0000256" key="3">
    <source>
        <dbReference type="SAM" id="MobiDB-lite"/>
    </source>
</evidence>